<protein>
    <submittedName>
        <fullName evidence="1">Uncharacterized protein</fullName>
    </submittedName>
</protein>
<gene>
    <name evidence="1" type="ORF">Clacol_006001</name>
</gene>
<evidence type="ECO:0000313" key="2">
    <source>
        <dbReference type="Proteomes" id="UP001050691"/>
    </source>
</evidence>
<proteinExistence type="predicted"/>
<comment type="caution">
    <text evidence="1">The sequence shown here is derived from an EMBL/GenBank/DDBJ whole genome shotgun (WGS) entry which is preliminary data.</text>
</comment>
<sequence length="149" mass="16559">MDDAAFVQLEADRLCDRLVLAAYTDLAVYYWEERGQSPGDISGKKGMCIIYYAVINTLTVDLAISQSVSVLAFDATVVSLTVYSTWKSSTSLRGMYLAAGGYETSLSVLFLRQGVFRFIVVFCWVLEIAIGDRVYRRSLAGLDIIPERS</sequence>
<reference evidence="1" key="1">
    <citation type="submission" date="2021-10" db="EMBL/GenBank/DDBJ databases">
        <title>De novo Genome Assembly of Clathrus columnatus (Basidiomycota, Fungi) Using Illumina and Nanopore Sequence Data.</title>
        <authorList>
            <person name="Ogiso-Tanaka E."/>
            <person name="Itagaki H."/>
            <person name="Hosoya T."/>
            <person name="Hosaka K."/>
        </authorList>
    </citation>
    <scope>NUCLEOTIDE SEQUENCE</scope>
    <source>
        <strain evidence="1">MO-923</strain>
    </source>
</reference>
<dbReference type="EMBL" id="BPWL01000007">
    <property type="protein sequence ID" value="GJJ11763.1"/>
    <property type="molecule type" value="Genomic_DNA"/>
</dbReference>
<dbReference type="AlphaFoldDB" id="A0AAV5AE27"/>
<accession>A0AAV5AE27</accession>
<dbReference type="Proteomes" id="UP001050691">
    <property type="component" value="Unassembled WGS sequence"/>
</dbReference>
<name>A0AAV5AE27_9AGAM</name>
<evidence type="ECO:0000313" key="1">
    <source>
        <dbReference type="EMBL" id="GJJ11763.1"/>
    </source>
</evidence>
<organism evidence="1 2">
    <name type="scientific">Clathrus columnatus</name>
    <dbReference type="NCBI Taxonomy" id="1419009"/>
    <lineage>
        <taxon>Eukaryota</taxon>
        <taxon>Fungi</taxon>
        <taxon>Dikarya</taxon>
        <taxon>Basidiomycota</taxon>
        <taxon>Agaricomycotina</taxon>
        <taxon>Agaricomycetes</taxon>
        <taxon>Phallomycetidae</taxon>
        <taxon>Phallales</taxon>
        <taxon>Clathraceae</taxon>
        <taxon>Clathrus</taxon>
    </lineage>
</organism>
<keyword evidence="2" id="KW-1185">Reference proteome</keyword>